<evidence type="ECO:0000256" key="2">
    <source>
        <dbReference type="ARBA" id="ARBA00023004"/>
    </source>
</evidence>
<evidence type="ECO:0000313" key="7">
    <source>
        <dbReference type="Proteomes" id="UP001345691"/>
    </source>
</evidence>
<evidence type="ECO:0000256" key="3">
    <source>
        <dbReference type="SAM" id="MobiDB-lite"/>
    </source>
</evidence>
<protein>
    <recommendedName>
        <fullName evidence="8">JmjC domain-containing protein</fullName>
    </recommendedName>
</protein>
<evidence type="ECO:0000259" key="4">
    <source>
        <dbReference type="PROSITE" id="PS50280"/>
    </source>
</evidence>
<dbReference type="Proteomes" id="UP001345691">
    <property type="component" value="Unassembled WGS sequence"/>
</dbReference>
<dbReference type="SUPFAM" id="SSF82199">
    <property type="entry name" value="SET domain"/>
    <property type="match status" value="1"/>
</dbReference>
<dbReference type="SMART" id="SM00558">
    <property type="entry name" value="JmjC"/>
    <property type="match status" value="1"/>
</dbReference>
<dbReference type="InterPro" id="IPR046341">
    <property type="entry name" value="SET_dom_sf"/>
</dbReference>
<gene>
    <name evidence="6" type="ORF">LTR69_011181</name>
</gene>
<evidence type="ECO:0000313" key="6">
    <source>
        <dbReference type="EMBL" id="KAK5049154.1"/>
    </source>
</evidence>
<dbReference type="PANTHER" id="PTHR10694:SF33">
    <property type="entry name" value="LYSINE-SPECIFIC DEMETHYLASE 5"/>
    <property type="match status" value="1"/>
</dbReference>
<keyword evidence="7" id="KW-1185">Reference proteome</keyword>
<evidence type="ECO:0008006" key="8">
    <source>
        <dbReference type="Google" id="ProtNLM"/>
    </source>
</evidence>
<dbReference type="Pfam" id="PF02373">
    <property type="entry name" value="JmjC"/>
    <property type="match status" value="1"/>
</dbReference>
<dbReference type="InterPro" id="IPR003347">
    <property type="entry name" value="JmjC_dom"/>
</dbReference>
<feature type="region of interest" description="Disordered" evidence="3">
    <location>
        <begin position="497"/>
        <end position="525"/>
    </location>
</feature>
<comment type="caution">
    <text evidence="6">The sequence shown here is derived from an EMBL/GenBank/DDBJ whole genome shotgun (WGS) entry which is preliminary data.</text>
</comment>
<evidence type="ECO:0000259" key="5">
    <source>
        <dbReference type="PROSITE" id="PS51184"/>
    </source>
</evidence>
<name>A0ABR0IVM4_9EURO</name>
<dbReference type="PROSITE" id="PS50280">
    <property type="entry name" value="SET"/>
    <property type="match status" value="1"/>
</dbReference>
<dbReference type="Pfam" id="PF00856">
    <property type="entry name" value="SET"/>
    <property type="match status" value="1"/>
</dbReference>
<organism evidence="6 7">
    <name type="scientific">Exophiala sideris</name>
    <dbReference type="NCBI Taxonomy" id="1016849"/>
    <lineage>
        <taxon>Eukaryota</taxon>
        <taxon>Fungi</taxon>
        <taxon>Dikarya</taxon>
        <taxon>Ascomycota</taxon>
        <taxon>Pezizomycotina</taxon>
        <taxon>Eurotiomycetes</taxon>
        <taxon>Chaetothyriomycetidae</taxon>
        <taxon>Chaetothyriales</taxon>
        <taxon>Herpotrichiellaceae</taxon>
        <taxon>Exophiala</taxon>
    </lineage>
</organism>
<dbReference type="EMBL" id="JAVRRF010000048">
    <property type="protein sequence ID" value="KAK5049154.1"/>
    <property type="molecule type" value="Genomic_DNA"/>
</dbReference>
<accession>A0ABR0IVM4</accession>
<dbReference type="Gene3D" id="2.60.120.650">
    <property type="entry name" value="Cupin"/>
    <property type="match status" value="1"/>
</dbReference>
<evidence type="ECO:0000256" key="1">
    <source>
        <dbReference type="ARBA" id="ARBA00022723"/>
    </source>
</evidence>
<reference evidence="6 7" key="1">
    <citation type="submission" date="2023-08" db="EMBL/GenBank/DDBJ databases">
        <title>Black Yeasts Isolated from many extreme environments.</title>
        <authorList>
            <person name="Coleine C."/>
            <person name="Stajich J.E."/>
            <person name="Selbmann L."/>
        </authorList>
    </citation>
    <scope>NUCLEOTIDE SEQUENCE [LARGE SCALE GENOMIC DNA]</scope>
    <source>
        <strain evidence="6 7">CCFEE 6328</strain>
    </source>
</reference>
<keyword evidence="1" id="KW-0479">Metal-binding</keyword>
<dbReference type="PANTHER" id="PTHR10694">
    <property type="entry name" value="LYSINE-SPECIFIC DEMETHYLASE"/>
    <property type="match status" value="1"/>
</dbReference>
<dbReference type="InterPro" id="IPR001214">
    <property type="entry name" value="SET_dom"/>
</dbReference>
<dbReference type="Gene3D" id="2.170.270.10">
    <property type="entry name" value="SET domain"/>
    <property type="match status" value="1"/>
</dbReference>
<dbReference type="PROSITE" id="PS51184">
    <property type="entry name" value="JMJC"/>
    <property type="match status" value="1"/>
</dbReference>
<feature type="domain" description="JmjC" evidence="5">
    <location>
        <begin position="320"/>
        <end position="478"/>
    </location>
</feature>
<keyword evidence="2" id="KW-0408">Iron</keyword>
<feature type="region of interest" description="Disordered" evidence="3">
    <location>
        <begin position="139"/>
        <end position="201"/>
    </location>
</feature>
<feature type="domain" description="SET" evidence="4">
    <location>
        <begin position="840"/>
        <end position="960"/>
    </location>
</feature>
<sequence length="978" mass="109348">MASVEVKLETIEEGIKVVKKMIDTYPSPHTRRKNEFRGPQKEWLDTVTTLMLQLSTDFQDLKAECRRRLSDGGIIGQIHSYGGRRSVEEGQTQATKTYLETGQQLNHGISAFLDTVQGSASTGTDIQSEDMIQDDCRQGFAATSTPPYTSMDSPSTSTAVNQFSNSATSISEESDVSEASHSVQSTTAPPFEEPPTLSLSTEQMGPSLVENVMRLTGKNQFSGIVSIENPPHFEWATFRESMGRPKKGHDFYGVEYSDVGVPGAVGLRVSNEKALEYPEFRHLSVQHSRADGEAFICAVVGDPPLGPIQYYVGPSLARTQPASDYDSLLHPGLQLLQSKLIPGVNEAYWHLGQKGSGTGFHKEDAEFLSMNLVASGWKVWIRIVIKHTAKFEAFVKKGWRCNDCDQFVRHQNLLISPATLRLEGIGFEIDCVGPRQMVVTEAGQYHAVLNMTDCFAVSINFLPTSDVMFQKTLRVCQDCGLYPLDGANFIRVSPTPAAASHTPLTKTSVTRKRHSADNSKSAPVRETKRITNIHTRAVSDFTEVMVRMKRIDKLCRFPSLECGATSEVFELVTAIMSPAAIVQFHHLVTSLREVGTSIIHLDVSSDSSTRLVQHIRKIDTSGRRSILERFIVRIHQLLLAEEVDNRDDDGSRLRAKASVIKLALARTKWDRSKLDYNLKQGRLWKRICGDLRGLLGFIFLEASNPFNISLDRYRCLKNDDFEMFHRLLRNEYITAICTAGYAFQKTLQTTTADVEFLWETENLALGKASEADLLRLVQQFPTPSENVYTPEKYSKWPQPEGWPEDWSWPCDPTWVPPERIKCDLCGKKTICDCINFPPRPMPRIKYYDGKGRGLRAVASTPGVCAYKKGETIDKLIGELVPIDTQFKDGWCLELKRPDLVDEPAVCHIYCGLCGNTVRLVNHACKPSAEFKTRQISGKIWVVLVAKKDILDGEEITANCGRGFIKKGECRCNTCVQST</sequence>
<feature type="compositionally biased region" description="Polar residues" evidence="3">
    <location>
        <begin position="141"/>
        <end position="188"/>
    </location>
</feature>
<proteinExistence type="predicted"/>
<dbReference type="SUPFAM" id="SSF51197">
    <property type="entry name" value="Clavaminate synthase-like"/>
    <property type="match status" value="1"/>
</dbReference>